<evidence type="ECO:0000313" key="2">
    <source>
        <dbReference type="EMBL" id="QDT65336.1"/>
    </source>
</evidence>
<keyword evidence="1" id="KW-0175">Coiled coil</keyword>
<evidence type="ECO:0000256" key="1">
    <source>
        <dbReference type="SAM" id="Coils"/>
    </source>
</evidence>
<reference evidence="2 3" key="1">
    <citation type="submission" date="2019-02" db="EMBL/GenBank/DDBJ databases">
        <title>Deep-cultivation of Planctomycetes and their phenomic and genomic characterization uncovers novel biology.</title>
        <authorList>
            <person name="Wiegand S."/>
            <person name="Jogler M."/>
            <person name="Boedeker C."/>
            <person name="Pinto D."/>
            <person name="Vollmers J."/>
            <person name="Rivas-Marin E."/>
            <person name="Kohn T."/>
            <person name="Peeters S.H."/>
            <person name="Heuer A."/>
            <person name="Rast P."/>
            <person name="Oberbeckmann S."/>
            <person name="Bunk B."/>
            <person name="Jeske O."/>
            <person name="Meyerdierks A."/>
            <person name="Storesund J.E."/>
            <person name="Kallscheuer N."/>
            <person name="Luecker S."/>
            <person name="Lage O.M."/>
            <person name="Pohl T."/>
            <person name="Merkel B.J."/>
            <person name="Hornburger P."/>
            <person name="Mueller R.-W."/>
            <person name="Bruemmer F."/>
            <person name="Labrenz M."/>
            <person name="Spormann A.M."/>
            <person name="Op den Camp H."/>
            <person name="Overmann J."/>
            <person name="Amann R."/>
            <person name="Jetten M.S.M."/>
            <person name="Mascher T."/>
            <person name="Medema M.H."/>
            <person name="Devos D.P."/>
            <person name="Kaster A.-K."/>
            <person name="Ovreas L."/>
            <person name="Rohde M."/>
            <person name="Galperin M.Y."/>
            <person name="Jogler C."/>
        </authorList>
    </citation>
    <scope>NUCLEOTIDE SEQUENCE [LARGE SCALE GENOMIC DNA]</scope>
    <source>
        <strain evidence="2 3">V22</strain>
    </source>
</reference>
<feature type="coiled-coil region" evidence="1">
    <location>
        <begin position="55"/>
        <end position="85"/>
    </location>
</feature>
<dbReference type="OrthoDB" id="254153at2"/>
<proteinExistence type="predicted"/>
<keyword evidence="3" id="KW-1185">Reference proteome</keyword>
<name>A0A517TAD9_9PLAN</name>
<dbReference type="Proteomes" id="UP000319976">
    <property type="component" value="Chromosome"/>
</dbReference>
<organism evidence="2 3">
    <name type="scientific">Calycomorphotria hydatis</name>
    <dbReference type="NCBI Taxonomy" id="2528027"/>
    <lineage>
        <taxon>Bacteria</taxon>
        <taxon>Pseudomonadati</taxon>
        <taxon>Planctomycetota</taxon>
        <taxon>Planctomycetia</taxon>
        <taxon>Planctomycetales</taxon>
        <taxon>Planctomycetaceae</taxon>
        <taxon>Calycomorphotria</taxon>
    </lineage>
</organism>
<evidence type="ECO:0000313" key="3">
    <source>
        <dbReference type="Proteomes" id="UP000319976"/>
    </source>
</evidence>
<dbReference type="RefSeq" id="WP_145263240.1">
    <property type="nucleotide sequence ID" value="NZ_CP036316.1"/>
</dbReference>
<sequence>MKQLRRLHFQLTPLLDLLLIVIFAQYLEVRETSGEQAAHLEAEQREVQSELAAGKKILDARADQLRTKEAELEKTEELLSEESKRLLADRAELFEQQSRAAKLMAKLFDLPEDVAKSAFEPQQPPLVPQTPEDAARLQAELERLAAGKSREVIDHLLTYDELRKRADVWGLHVRDTGEIVFSANDRSVVLRASDPEQFASRLFASYKALPQPKGLVVMLVSYGDARADARATVLEGLPLVLRELREDRLGKTQFEYAVLGYVPGDPPEIR</sequence>
<dbReference type="KEGG" id="chya:V22_25850"/>
<dbReference type="EMBL" id="CP036316">
    <property type="protein sequence ID" value="QDT65336.1"/>
    <property type="molecule type" value="Genomic_DNA"/>
</dbReference>
<gene>
    <name evidence="2" type="ORF">V22_25850</name>
</gene>
<dbReference type="AlphaFoldDB" id="A0A517TAD9"/>
<protein>
    <submittedName>
        <fullName evidence="2">Uncharacterized protein</fullName>
    </submittedName>
</protein>
<accession>A0A517TAD9</accession>